<accession>A0A849SE55</accession>
<reference evidence="2 3" key="1">
    <citation type="submission" date="2020-04" db="EMBL/GenBank/DDBJ databases">
        <title>Metagenomic profiling of ammonia- and methane-oxidizing microorganisms in a Dutch drinking water treatment plant.</title>
        <authorList>
            <person name="Poghosyan L."/>
            <person name="Leucker S."/>
        </authorList>
    </citation>
    <scope>NUCLEOTIDE SEQUENCE [LARGE SCALE GENOMIC DNA]</scope>
    <source>
        <strain evidence="2">S-RSF-IL-03</strain>
    </source>
</reference>
<dbReference type="InterPro" id="IPR018966">
    <property type="entry name" value="VTC_domain"/>
</dbReference>
<dbReference type="Pfam" id="PF09359">
    <property type="entry name" value="VTC"/>
    <property type="match status" value="1"/>
</dbReference>
<dbReference type="Proteomes" id="UP000580839">
    <property type="component" value="Unassembled WGS sequence"/>
</dbReference>
<comment type="caution">
    <text evidence="2">The sequence shown here is derived from an EMBL/GenBank/DDBJ whole genome shotgun (WGS) entry which is preliminary data.</text>
</comment>
<sequence>MLAPRELTRRTDTKFVIASAQVGELLRALVDDFAVLLAGRARIASYRTLYFDTANLDFFDAHLHGRRVRHKARIRHYPDRRLSTLEVRIRRSEIGTVKCRIAHPIDVSERSADDGAFVSLHTGFSQDLRPQAWTNFRRITLLGLSTQERVTIDLDLAFEVNGIRRSLDSTAIVEVKRWPFWPRTAVLSAMRAGGWRRRTLSKYCTAIALCRHELNLNRMLPILRDLERSTA</sequence>
<dbReference type="AlphaFoldDB" id="A0A849SE55"/>
<protein>
    <submittedName>
        <fullName evidence="2">VTC domain-containing protein</fullName>
    </submittedName>
</protein>
<evidence type="ECO:0000313" key="2">
    <source>
        <dbReference type="EMBL" id="NOT32666.1"/>
    </source>
</evidence>
<proteinExistence type="predicted"/>
<dbReference type="EMBL" id="JABFRW010000008">
    <property type="protein sequence ID" value="NOT32666.1"/>
    <property type="molecule type" value="Genomic_DNA"/>
</dbReference>
<dbReference type="InterPro" id="IPR042267">
    <property type="entry name" value="VTC_sf"/>
</dbReference>
<organism evidence="2 3">
    <name type="scientific">Eiseniibacteriota bacterium</name>
    <dbReference type="NCBI Taxonomy" id="2212470"/>
    <lineage>
        <taxon>Bacteria</taxon>
        <taxon>Candidatus Eiseniibacteriota</taxon>
    </lineage>
</organism>
<dbReference type="GO" id="GO:0006799">
    <property type="term" value="P:polyphosphate biosynthetic process"/>
    <property type="evidence" value="ECO:0007669"/>
    <property type="project" value="UniProtKB-ARBA"/>
</dbReference>
<name>A0A849SE55_UNCEI</name>
<dbReference type="Gene3D" id="3.20.100.30">
    <property type="entry name" value="VTC, catalytic tunnel domain"/>
    <property type="match status" value="1"/>
</dbReference>
<evidence type="ECO:0000313" key="3">
    <source>
        <dbReference type="Proteomes" id="UP000580839"/>
    </source>
</evidence>
<feature type="domain" description="VTC" evidence="1">
    <location>
        <begin position="10"/>
        <end position="209"/>
    </location>
</feature>
<gene>
    <name evidence="2" type="ORF">HOP12_00680</name>
</gene>
<evidence type="ECO:0000259" key="1">
    <source>
        <dbReference type="Pfam" id="PF09359"/>
    </source>
</evidence>